<reference evidence="1" key="2">
    <citation type="submission" date="2020-02" db="EMBL/GenBank/DDBJ databases">
        <authorList>
            <consortium name="NCBI Pathogen Detection Project"/>
        </authorList>
    </citation>
    <scope>NUCLEOTIDE SEQUENCE</scope>
    <source>
        <strain evidence="1">MA.GW_S01999-08</strain>
    </source>
</reference>
<dbReference type="AlphaFoldDB" id="A0A749C0H3"/>
<name>A0A749C0H3_SALER</name>
<dbReference type="GO" id="GO:0006355">
    <property type="term" value="P:regulation of DNA-templated transcription"/>
    <property type="evidence" value="ECO:0007669"/>
    <property type="project" value="InterPro"/>
</dbReference>
<proteinExistence type="predicted"/>
<protein>
    <submittedName>
        <fullName evidence="1">Uncharacterized protein</fullName>
    </submittedName>
</protein>
<gene>
    <name evidence="1" type="ORF">G8C29_004303</name>
</gene>
<dbReference type="EMBL" id="DAAVNH010000012">
    <property type="protein sequence ID" value="HAF5506662.1"/>
    <property type="molecule type" value="Genomic_DNA"/>
</dbReference>
<dbReference type="InterPro" id="IPR016032">
    <property type="entry name" value="Sig_transdc_resp-reg_C-effctor"/>
</dbReference>
<dbReference type="GO" id="GO:0003677">
    <property type="term" value="F:DNA binding"/>
    <property type="evidence" value="ECO:0007669"/>
    <property type="project" value="InterPro"/>
</dbReference>
<organism evidence="1">
    <name type="scientific">Salmonella enterica</name>
    <name type="common">Salmonella choleraesuis</name>
    <dbReference type="NCBI Taxonomy" id="28901"/>
    <lineage>
        <taxon>Bacteria</taxon>
        <taxon>Pseudomonadati</taxon>
        <taxon>Pseudomonadota</taxon>
        <taxon>Gammaproteobacteria</taxon>
        <taxon>Enterobacterales</taxon>
        <taxon>Enterobacteriaceae</taxon>
        <taxon>Salmonella</taxon>
    </lineage>
</organism>
<reference evidence="1" key="1">
    <citation type="journal article" date="2018" name="Genome Biol.">
        <title>SKESA: strategic k-mer extension for scrupulous assemblies.</title>
        <authorList>
            <person name="Souvorov A."/>
            <person name="Agarwala R."/>
            <person name="Lipman D.J."/>
        </authorList>
    </citation>
    <scope>NUCLEOTIDE SEQUENCE</scope>
    <source>
        <strain evidence="1">MA.GW_S01999-08</strain>
    </source>
</reference>
<dbReference type="SUPFAM" id="SSF46894">
    <property type="entry name" value="C-terminal effector domain of the bipartite response regulators"/>
    <property type="match status" value="1"/>
</dbReference>
<sequence>MNTEQGREVKIYPRCFPESNHYFQTGISGIVDRLSNEGCSTSYIFIHLNRYTLAECLLQFPNFNEEDDVIIISTPQLMPVAVFWLTENRHVRAVFKSTTSMDEVINTISDNRLGDKMPTMPLKRHHMISLREMQVLKQTLEGHSLNDLQETHYRPASTIHGWKAGIARKLGVRKLRHIFS</sequence>
<accession>A0A749C0H3</accession>
<evidence type="ECO:0000313" key="1">
    <source>
        <dbReference type="EMBL" id="HAF5506662.1"/>
    </source>
</evidence>
<comment type="caution">
    <text evidence="1">The sequence shown here is derived from an EMBL/GenBank/DDBJ whole genome shotgun (WGS) entry which is preliminary data.</text>
</comment>